<dbReference type="EMBL" id="CADCXV010000014">
    <property type="protein sequence ID" value="CAB0027859.1"/>
    <property type="molecule type" value="Genomic_DNA"/>
</dbReference>
<feature type="region of interest" description="Disordered" evidence="1">
    <location>
        <begin position="54"/>
        <end position="73"/>
    </location>
</feature>
<name>A0A6H5HXV7_9HYME</name>
<dbReference type="Proteomes" id="UP000479190">
    <property type="component" value="Unassembled WGS sequence"/>
</dbReference>
<accession>A0A6H5HXV7</accession>
<protein>
    <submittedName>
        <fullName evidence="2">Uncharacterized protein</fullName>
    </submittedName>
</protein>
<keyword evidence="3" id="KW-1185">Reference proteome</keyword>
<dbReference type="AlphaFoldDB" id="A0A6H5HXV7"/>
<reference evidence="2 3" key="1">
    <citation type="submission" date="2020-02" db="EMBL/GenBank/DDBJ databases">
        <authorList>
            <person name="Ferguson B K."/>
        </authorList>
    </citation>
    <scope>NUCLEOTIDE SEQUENCE [LARGE SCALE GENOMIC DNA]</scope>
</reference>
<gene>
    <name evidence="2" type="ORF">TBRA_LOCUS89</name>
</gene>
<sequence length="357" mass="40604">MAFIIVIRYLRYIAIGLCCRCWCMHVCGRVYTYVYTWAPARWCADAQRGQKAAAAAAAERPSRPTTGDPRNCATTRVPCTARWRSVRDSESHRVCSRFYEENILVCKYTANTIGIIMSPKHCDNSSLQYLLTSMWPPQHCGLARPQLVRPERFAGAHDSEHRRRRRHRCHLPSLSPFERAMLRVVLYTCAAASSEYVHASLHDVSRPSPRLLFSRLSAYIVFCTATRMLRPSQGIISEQKQHFVQSADIEIRPDLVRSISNGRLFYDQAQLVFDSEASKHDQYSMRHAGRTQSSVLYTYPTQQQQHTPCDDGFVHESAHVNLSSSELSLCISASDELFNFRASPISLLDAMEIGHVV</sequence>
<evidence type="ECO:0000256" key="1">
    <source>
        <dbReference type="SAM" id="MobiDB-lite"/>
    </source>
</evidence>
<organism evidence="2 3">
    <name type="scientific">Trichogramma brassicae</name>
    <dbReference type="NCBI Taxonomy" id="86971"/>
    <lineage>
        <taxon>Eukaryota</taxon>
        <taxon>Metazoa</taxon>
        <taxon>Ecdysozoa</taxon>
        <taxon>Arthropoda</taxon>
        <taxon>Hexapoda</taxon>
        <taxon>Insecta</taxon>
        <taxon>Pterygota</taxon>
        <taxon>Neoptera</taxon>
        <taxon>Endopterygota</taxon>
        <taxon>Hymenoptera</taxon>
        <taxon>Apocrita</taxon>
        <taxon>Proctotrupomorpha</taxon>
        <taxon>Chalcidoidea</taxon>
        <taxon>Trichogrammatidae</taxon>
        <taxon>Trichogramma</taxon>
    </lineage>
</organism>
<evidence type="ECO:0000313" key="2">
    <source>
        <dbReference type="EMBL" id="CAB0027859.1"/>
    </source>
</evidence>
<evidence type="ECO:0000313" key="3">
    <source>
        <dbReference type="Proteomes" id="UP000479190"/>
    </source>
</evidence>
<proteinExistence type="predicted"/>